<name>A0A6J3M5Y4_9PEZI</name>
<dbReference type="Proteomes" id="UP000504637">
    <property type="component" value="Unplaced"/>
</dbReference>
<reference evidence="3" key="3">
    <citation type="submission" date="2025-08" db="UniProtKB">
        <authorList>
            <consortium name="RefSeq"/>
        </authorList>
    </citation>
    <scope>IDENTIFICATION</scope>
    <source>
        <strain evidence="3">CBS 342.82</strain>
    </source>
</reference>
<dbReference type="RefSeq" id="XP_033460486.1">
    <property type="nucleotide sequence ID" value="XM_033604650.1"/>
</dbReference>
<organism evidence="3">
    <name type="scientific">Dissoconium aciculare CBS 342.82</name>
    <dbReference type="NCBI Taxonomy" id="1314786"/>
    <lineage>
        <taxon>Eukaryota</taxon>
        <taxon>Fungi</taxon>
        <taxon>Dikarya</taxon>
        <taxon>Ascomycota</taxon>
        <taxon>Pezizomycotina</taxon>
        <taxon>Dothideomycetes</taxon>
        <taxon>Dothideomycetidae</taxon>
        <taxon>Mycosphaerellales</taxon>
        <taxon>Dissoconiaceae</taxon>
        <taxon>Dissoconium</taxon>
    </lineage>
</organism>
<dbReference type="GeneID" id="54362450"/>
<sequence>MYHIIALQRCHLWTAFSLAAFLSLHAALLCSGPNRSGTLSINAALPSFPFFFSLAARLLLLVAPHRQSEGQH</sequence>
<reference evidence="3" key="1">
    <citation type="submission" date="2020-01" db="EMBL/GenBank/DDBJ databases">
        <authorList>
            <consortium name="DOE Joint Genome Institute"/>
            <person name="Haridas S."/>
            <person name="Albert R."/>
            <person name="Binder M."/>
            <person name="Bloem J."/>
            <person name="Labutti K."/>
            <person name="Salamov A."/>
            <person name="Andreopoulos B."/>
            <person name="Baker S.E."/>
            <person name="Barry K."/>
            <person name="Bills G."/>
            <person name="Bluhm B.H."/>
            <person name="Cannon C."/>
            <person name="Castanera R."/>
            <person name="Culley D.E."/>
            <person name="Daum C."/>
            <person name="Ezra D."/>
            <person name="Gonzalez J.B."/>
            <person name="Henrissat B."/>
            <person name="Kuo A."/>
            <person name="Liang C."/>
            <person name="Lipzen A."/>
            <person name="Lutzoni F."/>
            <person name="Magnuson J."/>
            <person name="Mondo S."/>
            <person name="Nolan M."/>
            <person name="Ohm R."/>
            <person name="Pangilinan J."/>
            <person name="Park H.-J."/>
            <person name="Ramirez L."/>
            <person name="Alfaro M."/>
            <person name="Sun H."/>
            <person name="Tritt A."/>
            <person name="Yoshinaga Y."/>
            <person name="Zwiers L.-H."/>
            <person name="Turgeon B.G."/>
            <person name="Goodwin S.B."/>
            <person name="Spatafora J.W."/>
            <person name="Crous P.W."/>
            <person name="Grigoriev I.V."/>
        </authorList>
    </citation>
    <scope>NUCLEOTIDE SEQUENCE</scope>
    <source>
        <strain evidence="3">CBS 342.82</strain>
    </source>
</reference>
<keyword evidence="1" id="KW-0812">Transmembrane</keyword>
<keyword evidence="2" id="KW-1185">Reference proteome</keyword>
<evidence type="ECO:0000313" key="3">
    <source>
        <dbReference type="RefSeq" id="XP_033460486.1"/>
    </source>
</evidence>
<evidence type="ECO:0000256" key="1">
    <source>
        <dbReference type="SAM" id="Phobius"/>
    </source>
</evidence>
<gene>
    <name evidence="3" type="ORF">K489DRAFT_379444</name>
</gene>
<evidence type="ECO:0000313" key="2">
    <source>
        <dbReference type="Proteomes" id="UP000504637"/>
    </source>
</evidence>
<dbReference type="AlphaFoldDB" id="A0A6J3M5Y4"/>
<keyword evidence="1" id="KW-1133">Transmembrane helix</keyword>
<reference evidence="3" key="2">
    <citation type="submission" date="2020-04" db="EMBL/GenBank/DDBJ databases">
        <authorList>
            <consortium name="NCBI Genome Project"/>
        </authorList>
    </citation>
    <scope>NUCLEOTIDE SEQUENCE</scope>
    <source>
        <strain evidence="3">CBS 342.82</strain>
    </source>
</reference>
<keyword evidence="1" id="KW-0472">Membrane</keyword>
<feature type="transmembrane region" description="Helical" evidence="1">
    <location>
        <begin position="42"/>
        <end position="63"/>
    </location>
</feature>
<proteinExistence type="predicted"/>
<protein>
    <submittedName>
        <fullName evidence="3">Uncharacterized protein</fullName>
    </submittedName>
</protein>
<accession>A0A6J3M5Y4</accession>